<keyword evidence="4" id="KW-0614">Plasmid</keyword>
<sequence>MALFGSKTKLPDTPAAPAPKPEVVQLAPVSTIRAEDRERLDAVRNRTADTLFRAADTFGPADPAALSSDAFRAEVNNAIRQTLQADPQAGFLKAADREWLINDLTAEMCGFGPLEPLLARDDISEIMVNGTGAIHLEIAGSMVQSDIRFRSEDALQRIAKRMVDETGRRVDTSSPICDARLKDGSRINVTLPPIAVDGTILTIRKFRKERLTLEQLVAAGSLSPEAMDVIAVIGRCRLNILISGGTGSGKTTLLNCVSSCIDERERIVTCEDTAELQLQLPHVVRMETRAENAEGTGEITMRQLVRNALRMRPRRIIVGEVRGEEAVDLINAMNTGHSGSMGTVHANDPRLALSRMEALIRTAKGYEAVPSLNIKRDLADSLDVIIQTEQLITGKRVVTHVTDVLRVEGETITTEDLIVYDHARGRHVGKGQLRPSFYRVAERYGLAERLAAALSALNMNAREP</sequence>
<dbReference type="Proteomes" id="UP000464751">
    <property type="component" value="Plasmid pLGM"/>
</dbReference>
<dbReference type="GO" id="GO:0016887">
    <property type="term" value="F:ATP hydrolysis activity"/>
    <property type="evidence" value="ECO:0007669"/>
    <property type="project" value="InterPro"/>
</dbReference>
<dbReference type="Gene3D" id="3.30.450.380">
    <property type="match status" value="1"/>
</dbReference>
<gene>
    <name evidence="4" type="ORF">G3A50_22095</name>
</gene>
<dbReference type="AlphaFoldDB" id="A0A6P1YTQ3"/>
<evidence type="ECO:0000256" key="2">
    <source>
        <dbReference type="SAM" id="MobiDB-lite"/>
    </source>
</evidence>
<dbReference type="InterPro" id="IPR027417">
    <property type="entry name" value="P-loop_NTPase"/>
</dbReference>
<dbReference type="PANTHER" id="PTHR30486">
    <property type="entry name" value="TWITCHING MOTILITY PROTEIN PILT"/>
    <property type="match status" value="1"/>
</dbReference>
<dbReference type="KEGG" id="apra:G3A50_22095"/>
<evidence type="ECO:0000313" key="5">
    <source>
        <dbReference type="Proteomes" id="UP000464751"/>
    </source>
</evidence>
<proteinExistence type="inferred from homology"/>
<evidence type="ECO:0000256" key="1">
    <source>
        <dbReference type="ARBA" id="ARBA00006611"/>
    </source>
</evidence>
<comment type="similarity">
    <text evidence="1">Belongs to the GSP E family.</text>
</comment>
<organism evidence="4 5">
    <name type="scientific">Ancylobacter pratisalsi</name>
    <dbReference type="NCBI Taxonomy" id="1745854"/>
    <lineage>
        <taxon>Bacteria</taxon>
        <taxon>Pseudomonadati</taxon>
        <taxon>Pseudomonadota</taxon>
        <taxon>Alphaproteobacteria</taxon>
        <taxon>Hyphomicrobiales</taxon>
        <taxon>Xanthobacteraceae</taxon>
        <taxon>Ancylobacter</taxon>
    </lineage>
</organism>
<dbReference type="PANTHER" id="PTHR30486:SF6">
    <property type="entry name" value="TYPE IV PILUS RETRACTATION ATPASE PILT"/>
    <property type="match status" value="1"/>
</dbReference>
<geneLocation type="plasmid" evidence="5">
    <name>plgm</name>
</geneLocation>
<keyword evidence="5" id="KW-1185">Reference proteome</keyword>
<dbReference type="CDD" id="cd01130">
    <property type="entry name" value="VirB11-like_ATPase"/>
    <property type="match status" value="1"/>
</dbReference>
<protein>
    <submittedName>
        <fullName evidence="4">CpaF family protein</fullName>
    </submittedName>
</protein>
<dbReference type="InterPro" id="IPR050921">
    <property type="entry name" value="T4SS_GSP_E_ATPase"/>
</dbReference>
<name>A0A6P1YTQ3_9HYPH</name>
<dbReference type="InterPro" id="IPR001482">
    <property type="entry name" value="T2SS/T4SS_dom"/>
</dbReference>
<feature type="domain" description="Bacterial type II secretion system protein E" evidence="3">
    <location>
        <begin position="110"/>
        <end position="387"/>
    </location>
</feature>
<accession>A0A6P1YTQ3</accession>
<reference evidence="4 5" key="1">
    <citation type="submission" date="2020-02" db="EMBL/GenBank/DDBJ databases">
        <authorList>
            <person name="Li G."/>
        </authorList>
    </citation>
    <scope>NUCLEOTIDE SEQUENCE [LARGE SCALE GENOMIC DNA]</scope>
    <source>
        <strain evidence="4 5">DSM 102029</strain>
        <plasmid evidence="5">plgm</plasmid>
    </source>
</reference>
<dbReference type="Gene3D" id="3.40.50.300">
    <property type="entry name" value="P-loop containing nucleotide triphosphate hydrolases"/>
    <property type="match status" value="1"/>
</dbReference>
<feature type="region of interest" description="Disordered" evidence="2">
    <location>
        <begin position="1"/>
        <end position="20"/>
    </location>
</feature>
<evidence type="ECO:0000313" key="4">
    <source>
        <dbReference type="EMBL" id="QIB36512.1"/>
    </source>
</evidence>
<dbReference type="EMBL" id="CP048631">
    <property type="protein sequence ID" value="QIB36512.1"/>
    <property type="molecule type" value="Genomic_DNA"/>
</dbReference>
<evidence type="ECO:0000259" key="3">
    <source>
        <dbReference type="Pfam" id="PF00437"/>
    </source>
</evidence>
<dbReference type="Pfam" id="PF00437">
    <property type="entry name" value="T2SSE"/>
    <property type="match status" value="1"/>
</dbReference>
<dbReference type="RefSeq" id="WP_163078265.1">
    <property type="nucleotide sequence ID" value="NZ_CP048631.1"/>
</dbReference>
<dbReference type="SUPFAM" id="SSF52540">
    <property type="entry name" value="P-loop containing nucleoside triphosphate hydrolases"/>
    <property type="match status" value="1"/>
</dbReference>